<dbReference type="InterPro" id="IPR006015">
    <property type="entry name" value="Universal_stress_UspA"/>
</dbReference>
<dbReference type="InterPro" id="IPR006016">
    <property type="entry name" value="UspA"/>
</dbReference>
<dbReference type="Pfam" id="PF00582">
    <property type="entry name" value="Usp"/>
    <property type="match status" value="1"/>
</dbReference>
<protein>
    <submittedName>
        <fullName evidence="3">Universal stress protein</fullName>
    </submittedName>
</protein>
<name>A0A931BE70_9ACTN</name>
<feature type="domain" description="UspA" evidence="2">
    <location>
        <begin position="13"/>
        <end position="148"/>
    </location>
</feature>
<dbReference type="PANTHER" id="PTHR46553">
    <property type="entry name" value="ADENINE NUCLEOTIDE ALPHA HYDROLASES-LIKE SUPERFAMILY PROTEIN"/>
    <property type="match status" value="1"/>
</dbReference>
<dbReference type="PRINTS" id="PR01438">
    <property type="entry name" value="UNVRSLSTRESS"/>
</dbReference>
<evidence type="ECO:0000313" key="4">
    <source>
        <dbReference type="Proteomes" id="UP000657385"/>
    </source>
</evidence>
<dbReference type="Proteomes" id="UP000657385">
    <property type="component" value="Unassembled WGS sequence"/>
</dbReference>
<evidence type="ECO:0000256" key="1">
    <source>
        <dbReference type="ARBA" id="ARBA00008791"/>
    </source>
</evidence>
<sequence length="153" mass="16185">MSQGSAERVPDYIVVGVDGSAHAAEALRVAIRQAELTGSLVHAVLAWEWPSIFSVPEPPPGQAGLTFEEQAVRRLAQAVEEVAGPGPHPIVRQRVIQGSPTQALLDVADGAALLVVGSRGYGGFKGIMLGSVSLHLAQYARCSVLIVREREEN</sequence>
<dbReference type="InterPro" id="IPR014729">
    <property type="entry name" value="Rossmann-like_a/b/a_fold"/>
</dbReference>
<dbReference type="SUPFAM" id="SSF52402">
    <property type="entry name" value="Adenine nucleotide alpha hydrolases-like"/>
    <property type="match status" value="1"/>
</dbReference>
<comment type="caution">
    <text evidence="3">The sequence shown here is derived from an EMBL/GenBank/DDBJ whole genome shotgun (WGS) entry which is preliminary data.</text>
</comment>
<proteinExistence type="inferred from homology"/>
<dbReference type="EMBL" id="JADPRT010000024">
    <property type="protein sequence ID" value="MBF9073617.1"/>
    <property type="molecule type" value="Genomic_DNA"/>
</dbReference>
<keyword evidence="4" id="KW-1185">Reference proteome</keyword>
<dbReference type="PANTHER" id="PTHR46553:SF3">
    <property type="entry name" value="ADENINE NUCLEOTIDE ALPHA HYDROLASES-LIKE SUPERFAMILY PROTEIN"/>
    <property type="match status" value="1"/>
</dbReference>
<organism evidence="3 4">
    <name type="scientific">Streptacidiphilus fuscans</name>
    <dbReference type="NCBI Taxonomy" id="2789292"/>
    <lineage>
        <taxon>Bacteria</taxon>
        <taxon>Bacillati</taxon>
        <taxon>Actinomycetota</taxon>
        <taxon>Actinomycetes</taxon>
        <taxon>Kitasatosporales</taxon>
        <taxon>Streptomycetaceae</taxon>
        <taxon>Streptacidiphilus</taxon>
    </lineage>
</organism>
<comment type="similarity">
    <text evidence="1">Belongs to the universal stress protein A family.</text>
</comment>
<reference evidence="3" key="1">
    <citation type="submission" date="2020-11" db="EMBL/GenBank/DDBJ databases">
        <title>Isolation and identification of active actinomycetes.</title>
        <authorList>
            <person name="Yu B."/>
        </authorList>
    </citation>
    <scope>NUCLEOTIDE SEQUENCE</scope>
    <source>
        <strain evidence="3">NEAU-YB345</strain>
    </source>
</reference>
<gene>
    <name evidence="3" type="ORF">I2501_36955</name>
</gene>
<evidence type="ECO:0000313" key="3">
    <source>
        <dbReference type="EMBL" id="MBF9073617.1"/>
    </source>
</evidence>
<accession>A0A931BE70</accession>
<dbReference type="CDD" id="cd00293">
    <property type="entry name" value="USP-like"/>
    <property type="match status" value="1"/>
</dbReference>
<dbReference type="Gene3D" id="3.40.50.620">
    <property type="entry name" value="HUPs"/>
    <property type="match status" value="1"/>
</dbReference>
<evidence type="ECO:0000259" key="2">
    <source>
        <dbReference type="Pfam" id="PF00582"/>
    </source>
</evidence>
<dbReference type="AlphaFoldDB" id="A0A931BE70"/>
<dbReference type="RefSeq" id="WP_196198458.1">
    <property type="nucleotide sequence ID" value="NZ_JADPRT010000024.1"/>
</dbReference>